<name>A0AAW2RBQ0_SESRA</name>
<evidence type="ECO:0000256" key="1">
    <source>
        <dbReference type="SAM" id="MobiDB-lite"/>
    </source>
</evidence>
<proteinExistence type="predicted"/>
<dbReference type="GO" id="GO:0006629">
    <property type="term" value="P:lipid metabolic process"/>
    <property type="evidence" value="ECO:0007669"/>
    <property type="project" value="InterPro"/>
</dbReference>
<gene>
    <name evidence="3" type="ORF">Sradi_3075500</name>
</gene>
<dbReference type="InterPro" id="IPR051057">
    <property type="entry name" value="PI-PLC_domain"/>
</dbReference>
<dbReference type="PANTHER" id="PTHR13593">
    <property type="match status" value="1"/>
</dbReference>
<evidence type="ECO:0000313" key="3">
    <source>
        <dbReference type="EMBL" id="KAL0377700.1"/>
    </source>
</evidence>
<evidence type="ECO:0000256" key="2">
    <source>
        <dbReference type="SAM" id="Phobius"/>
    </source>
</evidence>
<keyword evidence="2" id="KW-0472">Membrane</keyword>
<organism evidence="3">
    <name type="scientific">Sesamum radiatum</name>
    <name type="common">Black benniseed</name>
    <dbReference type="NCBI Taxonomy" id="300843"/>
    <lineage>
        <taxon>Eukaryota</taxon>
        <taxon>Viridiplantae</taxon>
        <taxon>Streptophyta</taxon>
        <taxon>Embryophyta</taxon>
        <taxon>Tracheophyta</taxon>
        <taxon>Spermatophyta</taxon>
        <taxon>Magnoliopsida</taxon>
        <taxon>eudicotyledons</taxon>
        <taxon>Gunneridae</taxon>
        <taxon>Pentapetalae</taxon>
        <taxon>asterids</taxon>
        <taxon>lamiids</taxon>
        <taxon>Lamiales</taxon>
        <taxon>Pedaliaceae</taxon>
        <taxon>Sesamum</taxon>
    </lineage>
</organism>
<keyword evidence="2" id="KW-0812">Transmembrane</keyword>
<sequence length="383" mass="41833">MATGRVWYGSETPPGYQISLILTPLGFLPVKLFLIAAFLFSYSSSLKIGETCRISSSDCDAGLTCGTCPANNNTRPRCIRTQPIIPTTKVKGLPFNRYSWLTTHNSFARAGSKSSMGSLILAPTNQDGSVTDQLKNGVRGLMLDMYDFNNEIWLCHSFGGKCYNVTAFQPATVVLREIEVFLEQNPTEIITIFIEDYVASPYGLMKVFNESGLSKFMLPLSQMPKDGKDWPTVARMVKKNHRLVVFTSKSSKQASENIAYLWDYVVENQYGKNGMIAGSCPQRPESSPMNTASKSLLSDGGGAPEAVDRANGGLACGCDSIAYCRVNATFGTCNVPVLAPPPPAQLPPIARVDEHSQSSPMSRPLNPHRLILAILANVLLMWL</sequence>
<feature type="transmembrane region" description="Helical" evidence="2">
    <location>
        <begin position="20"/>
        <end position="40"/>
    </location>
</feature>
<dbReference type="SUPFAM" id="SSF51695">
    <property type="entry name" value="PLC-like phosphodiesterases"/>
    <property type="match status" value="1"/>
</dbReference>
<dbReference type="Gene3D" id="3.20.20.190">
    <property type="entry name" value="Phosphatidylinositol (PI) phosphodiesterase"/>
    <property type="match status" value="1"/>
</dbReference>
<dbReference type="AlphaFoldDB" id="A0AAW2RBQ0"/>
<protein>
    <submittedName>
        <fullName evidence="3">PI-PLC X domain-containing protein</fullName>
    </submittedName>
</protein>
<keyword evidence="2" id="KW-1133">Transmembrane helix</keyword>
<dbReference type="PANTHER" id="PTHR13593:SF89">
    <property type="entry name" value="PLC-LIKE PHOSPHODIESTERASES SUPERFAMILY PROTEIN"/>
    <property type="match status" value="1"/>
</dbReference>
<dbReference type="InterPro" id="IPR017946">
    <property type="entry name" value="PLC-like_Pdiesterase_TIM-brl"/>
</dbReference>
<feature type="region of interest" description="Disordered" evidence="1">
    <location>
        <begin position="281"/>
        <end position="303"/>
    </location>
</feature>
<dbReference type="EMBL" id="JACGWJ010000013">
    <property type="protein sequence ID" value="KAL0377700.1"/>
    <property type="molecule type" value="Genomic_DNA"/>
</dbReference>
<dbReference type="GO" id="GO:0008081">
    <property type="term" value="F:phosphoric diester hydrolase activity"/>
    <property type="evidence" value="ECO:0007669"/>
    <property type="project" value="InterPro"/>
</dbReference>
<feature type="compositionally biased region" description="Polar residues" evidence="1">
    <location>
        <begin position="284"/>
        <end position="296"/>
    </location>
</feature>
<dbReference type="PROSITE" id="PS50007">
    <property type="entry name" value="PIPLC_X_DOMAIN"/>
    <property type="match status" value="1"/>
</dbReference>
<comment type="caution">
    <text evidence="3">The sequence shown here is derived from an EMBL/GenBank/DDBJ whole genome shotgun (WGS) entry which is preliminary data.</text>
</comment>
<reference evidence="3" key="1">
    <citation type="submission" date="2020-06" db="EMBL/GenBank/DDBJ databases">
        <authorList>
            <person name="Li T."/>
            <person name="Hu X."/>
            <person name="Zhang T."/>
            <person name="Song X."/>
            <person name="Zhang H."/>
            <person name="Dai N."/>
            <person name="Sheng W."/>
            <person name="Hou X."/>
            <person name="Wei L."/>
        </authorList>
    </citation>
    <scope>NUCLEOTIDE SEQUENCE</scope>
    <source>
        <strain evidence="3">G02</strain>
        <tissue evidence="3">Leaf</tissue>
    </source>
</reference>
<reference evidence="3" key="2">
    <citation type="journal article" date="2024" name="Plant">
        <title>Genomic evolution and insights into agronomic trait innovations of Sesamum species.</title>
        <authorList>
            <person name="Miao H."/>
            <person name="Wang L."/>
            <person name="Qu L."/>
            <person name="Liu H."/>
            <person name="Sun Y."/>
            <person name="Le M."/>
            <person name="Wang Q."/>
            <person name="Wei S."/>
            <person name="Zheng Y."/>
            <person name="Lin W."/>
            <person name="Duan Y."/>
            <person name="Cao H."/>
            <person name="Xiong S."/>
            <person name="Wang X."/>
            <person name="Wei L."/>
            <person name="Li C."/>
            <person name="Ma Q."/>
            <person name="Ju M."/>
            <person name="Zhao R."/>
            <person name="Li G."/>
            <person name="Mu C."/>
            <person name="Tian Q."/>
            <person name="Mei H."/>
            <person name="Zhang T."/>
            <person name="Gao T."/>
            <person name="Zhang H."/>
        </authorList>
    </citation>
    <scope>NUCLEOTIDE SEQUENCE</scope>
    <source>
        <strain evidence="3">G02</strain>
    </source>
</reference>
<accession>A0AAW2RBQ0</accession>
<dbReference type="Pfam" id="PF26178">
    <property type="entry name" value="PI-PLC_cat"/>
    <property type="match status" value="2"/>
</dbReference>